<dbReference type="EMBL" id="LQYT01000037">
    <property type="protein sequence ID" value="KYD19822.1"/>
    <property type="molecule type" value="Genomic_DNA"/>
</dbReference>
<organism evidence="1 2">
    <name type="scientific">Caldibacillus debilis</name>
    <dbReference type="NCBI Taxonomy" id="301148"/>
    <lineage>
        <taxon>Bacteria</taxon>
        <taxon>Bacillati</taxon>
        <taxon>Bacillota</taxon>
        <taxon>Bacilli</taxon>
        <taxon>Bacillales</taxon>
        <taxon>Bacillaceae</taxon>
        <taxon>Caldibacillus</taxon>
    </lineage>
</organism>
<sequence length="86" mass="10453">MLDNFFQMLNRSDPILDKSIFRSKRMLDQLPEMLDKLDRMWNIWEKMWNHRAPMLDNPVAGTRRMLDIQMFDRPIAESKRISEVPM</sequence>
<proteinExistence type="predicted"/>
<dbReference type="AlphaFoldDB" id="A0A150M6H7"/>
<dbReference type="Proteomes" id="UP000075683">
    <property type="component" value="Unassembled WGS sequence"/>
</dbReference>
<accession>A0A150M6H7</accession>
<evidence type="ECO:0000313" key="2">
    <source>
        <dbReference type="Proteomes" id="UP000075683"/>
    </source>
</evidence>
<reference evidence="1 2" key="1">
    <citation type="submission" date="2016-01" db="EMBL/GenBank/DDBJ databases">
        <title>Draft Genome Sequences of Seven Thermophilic Sporeformers Isolated from Foods.</title>
        <authorList>
            <person name="Berendsen E.M."/>
            <person name="Wells-Bennik M.H."/>
            <person name="Krawcyk A.O."/>
            <person name="De Jong A."/>
            <person name="Holsappel S."/>
            <person name="Eijlander R.T."/>
            <person name="Kuipers O.P."/>
        </authorList>
    </citation>
    <scope>NUCLEOTIDE SEQUENCE [LARGE SCALE GENOMIC DNA]</scope>
    <source>
        <strain evidence="1 2">B4135</strain>
    </source>
</reference>
<gene>
    <name evidence="1" type="ORF">B4135_0721</name>
</gene>
<comment type="caution">
    <text evidence="1">The sequence shown here is derived from an EMBL/GenBank/DDBJ whole genome shotgun (WGS) entry which is preliminary data.</text>
</comment>
<dbReference type="STRING" id="301148.B4135_0721"/>
<name>A0A150M6H7_9BACI</name>
<evidence type="ECO:0000313" key="1">
    <source>
        <dbReference type="EMBL" id="KYD19822.1"/>
    </source>
</evidence>
<protein>
    <submittedName>
        <fullName evidence="1">Uncharacterized protein</fullName>
    </submittedName>
</protein>